<dbReference type="RefSeq" id="WP_243797193.1">
    <property type="nucleotide sequence ID" value="NZ_JALHAT010000003.1"/>
</dbReference>
<dbReference type="Proteomes" id="UP001162802">
    <property type="component" value="Unassembled WGS sequence"/>
</dbReference>
<keyword evidence="2" id="KW-1185">Reference proteome</keyword>
<comment type="caution">
    <text evidence="1">The sequence shown here is derived from an EMBL/GenBank/DDBJ whole genome shotgun (WGS) entry which is preliminary data.</text>
</comment>
<evidence type="ECO:0000313" key="2">
    <source>
        <dbReference type="Proteomes" id="UP001162802"/>
    </source>
</evidence>
<evidence type="ECO:0000313" key="1">
    <source>
        <dbReference type="EMBL" id="MCJ1959795.1"/>
    </source>
</evidence>
<sequence>MKSSAQEVMAQREVRNAAKDAFDARYGAIRADMEERGLAGRILDETVEAARGAFDEAVAVVEDNPAVVGGTLAALALWIFRNPVISWVETLLRLDHDHEEDTDNG</sequence>
<organism evidence="1 2">
    <name type="scientific">Novosphingobium mangrovi</name>
    <name type="common">ex Hu et al. 2023</name>
    <dbReference type="NCBI Taxonomy" id="2930094"/>
    <lineage>
        <taxon>Bacteria</taxon>
        <taxon>Pseudomonadati</taxon>
        <taxon>Pseudomonadota</taxon>
        <taxon>Alphaproteobacteria</taxon>
        <taxon>Sphingomonadales</taxon>
        <taxon>Sphingomonadaceae</taxon>
        <taxon>Novosphingobium</taxon>
    </lineage>
</organism>
<name>A0ABT0A9C8_9SPHN</name>
<dbReference type="EMBL" id="JALHAT010000003">
    <property type="protein sequence ID" value="MCJ1959795.1"/>
    <property type="molecule type" value="Genomic_DNA"/>
</dbReference>
<proteinExistence type="predicted"/>
<protein>
    <recommendedName>
        <fullName evidence="3">DUF3618 domain-containing protein</fullName>
    </recommendedName>
</protein>
<reference evidence="1" key="1">
    <citation type="submission" date="2022-03" db="EMBL/GenBank/DDBJ databases">
        <title>Identification of a novel bacterium isolated from mangrove sediments.</title>
        <authorList>
            <person name="Pan X."/>
        </authorList>
    </citation>
    <scope>NUCLEOTIDE SEQUENCE</scope>
    <source>
        <strain evidence="1">B2637</strain>
    </source>
</reference>
<gene>
    <name evidence="1" type="ORF">MTR65_03765</name>
</gene>
<evidence type="ECO:0008006" key="3">
    <source>
        <dbReference type="Google" id="ProtNLM"/>
    </source>
</evidence>
<accession>A0ABT0A9C8</accession>